<dbReference type="PIRSF" id="PIRSF000903">
    <property type="entry name" value="B5n-ttraPtase_sm"/>
    <property type="match status" value="1"/>
</dbReference>
<dbReference type="AlphaFoldDB" id="A0A1H2PMW7"/>
<gene>
    <name evidence="11" type="ORF">SAMN05216551_103343</name>
</gene>
<comment type="similarity">
    <text evidence="2">Belongs to the Ap4A hydrolase family.</text>
</comment>
<dbReference type="EC" id="3.6.1.41" evidence="3"/>
<accession>A0A1H2PMW7</accession>
<proteinExistence type="inferred from homology"/>
<feature type="domain" description="Calcineurin-like phosphoesterase" evidence="10">
    <location>
        <begin position="44"/>
        <end position="163"/>
    </location>
</feature>
<keyword evidence="4" id="KW-0378">Hydrolase</keyword>
<dbReference type="InterPro" id="IPR004617">
    <property type="entry name" value="ApaH"/>
</dbReference>
<evidence type="ECO:0000256" key="4">
    <source>
        <dbReference type="ARBA" id="ARBA00022801"/>
    </source>
</evidence>
<evidence type="ECO:0000256" key="6">
    <source>
        <dbReference type="ARBA" id="ARBA00032248"/>
    </source>
</evidence>
<dbReference type="InterPro" id="IPR004843">
    <property type="entry name" value="Calcineurin-like_PHP"/>
</dbReference>
<dbReference type="NCBIfam" id="NF001204">
    <property type="entry name" value="PRK00166.1"/>
    <property type="match status" value="1"/>
</dbReference>
<comment type="catalytic activity">
    <reaction evidence="8">
        <text>P(1),P(4)-bis(5'-adenosyl) tetraphosphate + H2O = 2 ADP + 2 H(+)</text>
        <dbReference type="Rhea" id="RHEA:24252"/>
        <dbReference type="ChEBI" id="CHEBI:15377"/>
        <dbReference type="ChEBI" id="CHEBI:15378"/>
        <dbReference type="ChEBI" id="CHEBI:58141"/>
        <dbReference type="ChEBI" id="CHEBI:456216"/>
        <dbReference type="EC" id="3.6.1.41"/>
    </reaction>
</comment>
<evidence type="ECO:0000313" key="12">
    <source>
        <dbReference type="Proteomes" id="UP000243719"/>
    </source>
</evidence>
<evidence type="ECO:0000256" key="8">
    <source>
        <dbReference type="ARBA" id="ARBA00049417"/>
    </source>
</evidence>
<dbReference type="STRING" id="1770053.SAMN05216551_103343"/>
<evidence type="ECO:0000259" key="10">
    <source>
        <dbReference type="Pfam" id="PF00149"/>
    </source>
</evidence>
<organism evidence="11 12">
    <name type="scientific">Chitinasiproducens palmae</name>
    <dbReference type="NCBI Taxonomy" id="1770053"/>
    <lineage>
        <taxon>Bacteria</taxon>
        <taxon>Pseudomonadati</taxon>
        <taxon>Pseudomonadota</taxon>
        <taxon>Betaproteobacteria</taxon>
        <taxon>Burkholderiales</taxon>
        <taxon>Burkholderiaceae</taxon>
        <taxon>Chitinasiproducens</taxon>
    </lineage>
</organism>
<evidence type="ECO:0000256" key="7">
    <source>
        <dbReference type="ARBA" id="ARBA00033210"/>
    </source>
</evidence>
<dbReference type="PANTHER" id="PTHR40942">
    <property type="match status" value="1"/>
</dbReference>
<dbReference type="PANTHER" id="PTHR40942:SF4">
    <property type="entry name" value="CYTOCHROME C5"/>
    <property type="match status" value="1"/>
</dbReference>
<dbReference type="EMBL" id="FNLO01000003">
    <property type="protein sequence ID" value="SDV47846.1"/>
    <property type="molecule type" value="Genomic_DNA"/>
</dbReference>
<feature type="region of interest" description="Disordered" evidence="9">
    <location>
        <begin position="1"/>
        <end position="33"/>
    </location>
</feature>
<evidence type="ECO:0000256" key="5">
    <source>
        <dbReference type="ARBA" id="ARBA00031248"/>
    </source>
</evidence>
<sequence>MPAVPPDIAERSSTADATDPQPAIMPAGQPAPGVHRQLPDTAPVVIGDVHGCLEPLERLLSSIDAATGGTAPLWFAGDIVNRGPQSLATLRRIIGFGERAHTVLGNHEIHLLGVAAGLRRMRPGDTIDEILAAPDADELVGWLRRRPLALAGDDFLLVHAGLLPQWTVAETLDLAARLQAGFAGAQWCDFAARVMVPPPPDWARAHGEEAQLSLALAALTRLRFCSPAGAPDWIGKDTPGHAPAGTVPWFDAPERRSLATPVVFGHWAALGLMMREDAICLDSGCVWGNALSAMQVHAEVTRRPLFQVKAVPEATHSA</sequence>
<dbReference type="SUPFAM" id="SSF56300">
    <property type="entry name" value="Metallo-dependent phosphatases"/>
    <property type="match status" value="1"/>
</dbReference>
<dbReference type="InterPro" id="IPR029052">
    <property type="entry name" value="Metallo-depent_PP-like"/>
</dbReference>
<dbReference type="Gene3D" id="3.60.21.10">
    <property type="match status" value="1"/>
</dbReference>
<evidence type="ECO:0000256" key="1">
    <source>
        <dbReference type="ARBA" id="ARBA00003413"/>
    </source>
</evidence>
<dbReference type="Proteomes" id="UP000243719">
    <property type="component" value="Unassembled WGS sequence"/>
</dbReference>
<evidence type="ECO:0000256" key="9">
    <source>
        <dbReference type="SAM" id="MobiDB-lite"/>
    </source>
</evidence>
<dbReference type="RefSeq" id="WP_235837833.1">
    <property type="nucleotide sequence ID" value="NZ_FNLO01000003.1"/>
</dbReference>
<dbReference type="GO" id="GO:0008803">
    <property type="term" value="F:bis(5'-nucleosyl)-tetraphosphatase (symmetrical) activity"/>
    <property type="evidence" value="ECO:0007669"/>
    <property type="project" value="UniProtKB-EC"/>
</dbReference>
<dbReference type="Pfam" id="PF00149">
    <property type="entry name" value="Metallophos"/>
    <property type="match status" value="1"/>
</dbReference>
<evidence type="ECO:0000256" key="3">
    <source>
        <dbReference type="ARBA" id="ARBA00012506"/>
    </source>
</evidence>
<name>A0A1H2PMW7_9BURK</name>
<evidence type="ECO:0000313" key="11">
    <source>
        <dbReference type="EMBL" id="SDV47846.1"/>
    </source>
</evidence>
<comment type="function">
    <text evidence="1">Hydrolyzes diadenosine 5',5'''-P1,P4-tetraphosphate to yield ADP.</text>
</comment>
<protein>
    <recommendedName>
        <fullName evidence="3">bis(5'-nucleosyl)-tetraphosphatase (symmetrical)</fullName>
        <ecNumber evidence="3">3.6.1.41</ecNumber>
    </recommendedName>
    <alternativeName>
        <fullName evidence="6">Ap4A hydrolase</fullName>
    </alternativeName>
    <alternativeName>
        <fullName evidence="5">Diadenosine 5',5'''-P1,P4-tetraphosphate pyrophosphohydrolase</fullName>
    </alternativeName>
    <alternativeName>
        <fullName evidence="7">Diadenosine tetraphosphatase</fullName>
    </alternativeName>
</protein>
<reference evidence="12" key="1">
    <citation type="submission" date="2016-09" db="EMBL/GenBank/DDBJ databases">
        <authorList>
            <person name="Varghese N."/>
            <person name="Submissions S."/>
        </authorList>
    </citation>
    <scope>NUCLEOTIDE SEQUENCE [LARGE SCALE GENOMIC DNA]</scope>
    <source>
        <strain evidence="12">JS23</strain>
    </source>
</reference>
<keyword evidence="12" id="KW-1185">Reference proteome</keyword>
<evidence type="ECO:0000256" key="2">
    <source>
        <dbReference type="ARBA" id="ARBA00005419"/>
    </source>
</evidence>